<proteinExistence type="predicted"/>
<dbReference type="OMA" id="YKCRVQL"/>
<evidence type="ECO:0000313" key="3">
    <source>
        <dbReference type="Proteomes" id="UP000007110"/>
    </source>
</evidence>
<name>A0A7M7HDV8_STRPU</name>
<dbReference type="KEGG" id="spu:105439172"/>
<accession>A0A7M7HDV8</accession>
<sequence length="377" mass="41105">MQRFIESCEKQSTMHRQMNEATDDERASTGTLKEAGAFGQPGSGIHKESEGSTHQPRTSTPKKNTFSPPTPTIQRHTSPKRASGDGPLPEEGASAWPTQEGLEEEAELCLPEIQPHPEDEVGAEGQDEVHSQAGDLLEEDDPAPQLPSSNGEIMSSLNEVMSSVNWVTDAAIGNTEGIQKLKEGHSRNCVRAGLQHSKSMDAIESMKNQILVLTQNDHKKDERIKSLEADREVANKGVETWQIPFSDLKRKGKDSISSKIIHTPSGGCFKAKLFLNEISKHGSPCLSVVVSETSVSSAAAAADKALKYKCRVQLVNLKNVADSIQEEHELQRGVCGAASGKNEAKFLDWVTIKLIEDQSRGFLMNGVLLVTLTFEKI</sequence>
<protein>
    <submittedName>
        <fullName evidence="2">Uncharacterized protein</fullName>
    </submittedName>
</protein>
<feature type="region of interest" description="Disordered" evidence="1">
    <location>
        <begin position="1"/>
        <end position="103"/>
    </location>
</feature>
<reference evidence="2" key="2">
    <citation type="submission" date="2021-01" db="UniProtKB">
        <authorList>
            <consortium name="EnsemblMetazoa"/>
        </authorList>
    </citation>
    <scope>IDENTIFICATION</scope>
</reference>
<dbReference type="RefSeq" id="XP_011666163.2">
    <property type="nucleotide sequence ID" value="XM_011667861.2"/>
</dbReference>
<organism evidence="2 3">
    <name type="scientific">Strongylocentrotus purpuratus</name>
    <name type="common">Purple sea urchin</name>
    <dbReference type="NCBI Taxonomy" id="7668"/>
    <lineage>
        <taxon>Eukaryota</taxon>
        <taxon>Metazoa</taxon>
        <taxon>Echinodermata</taxon>
        <taxon>Eleutherozoa</taxon>
        <taxon>Echinozoa</taxon>
        <taxon>Echinoidea</taxon>
        <taxon>Euechinoidea</taxon>
        <taxon>Echinacea</taxon>
        <taxon>Camarodonta</taxon>
        <taxon>Echinidea</taxon>
        <taxon>Strongylocentrotidae</taxon>
        <taxon>Strongylocentrotus</taxon>
    </lineage>
</organism>
<reference evidence="3" key="1">
    <citation type="submission" date="2015-02" db="EMBL/GenBank/DDBJ databases">
        <title>Genome sequencing for Strongylocentrotus purpuratus.</title>
        <authorList>
            <person name="Murali S."/>
            <person name="Liu Y."/>
            <person name="Vee V."/>
            <person name="English A."/>
            <person name="Wang M."/>
            <person name="Skinner E."/>
            <person name="Han Y."/>
            <person name="Muzny D.M."/>
            <person name="Worley K.C."/>
            <person name="Gibbs R.A."/>
        </authorList>
    </citation>
    <scope>NUCLEOTIDE SEQUENCE</scope>
</reference>
<evidence type="ECO:0000256" key="1">
    <source>
        <dbReference type="SAM" id="MobiDB-lite"/>
    </source>
</evidence>
<evidence type="ECO:0000313" key="2">
    <source>
        <dbReference type="EnsemblMetazoa" id="XP_011666163"/>
    </source>
</evidence>
<feature type="compositionally biased region" description="Polar residues" evidence="1">
    <location>
        <begin position="10"/>
        <end position="20"/>
    </location>
</feature>
<dbReference type="Proteomes" id="UP000007110">
    <property type="component" value="Unassembled WGS sequence"/>
</dbReference>
<dbReference type="OrthoDB" id="10190434at2759"/>
<dbReference type="EnsemblMetazoa" id="XM_011667861">
    <property type="protein sequence ID" value="XP_011666163"/>
    <property type="gene ID" value="LOC105439172"/>
</dbReference>
<dbReference type="InterPro" id="IPR008974">
    <property type="entry name" value="TRAF-like"/>
</dbReference>
<dbReference type="AlphaFoldDB" id="A0A7M7HDV8"/>
<dbReference type="GeneID" id="105439172"/>
<dbReference type="InParanoid" id="A0A7M7HDV8"/>
<feature type="compositionally biased region" description="Polar residues" evidence="1">
    <location>
        <begin position="52"/>
        <end position="76"/>
    </location>
</feature>
<dbReference type="Gene3D" id="2.60.210.10">
    <property type="entry name" value="Apoptosis, Tumor Necrosis Factor Receptor Associated Protein 2, Chain A"/>
    <property type="match status" value="1"/>
</dbReference>
<keyword evidence="3" id="KW-1185">Reference proteome</keyword>